<proteinExistence type="predicted"/>
<protein>
    <submittedName>
        <fullName evidence="2">Uncharacterized protein</fullName>
    </submittedName>
</protein>
<evidence type="ECO:0000313" key="2">
    <source>
        <dbReference type="EMBL" id="SEA80418.1"/>
    </source>
</evidence>
<feature type="region of interest" description="Disordered" evidence="1">
    <location>
        <begin position="23"/>
        <end position="54"/>
    </location>
</feature>
<accession>A0A1H4E6R2</accession>
<dbReference type="EMBL" id="FNRI01000006">
    <property type="protein sequence ID" value="SEA80418.1"/>
    <property type="molecule type" value="Genomic_DNA"/>
</dbReference>
<keyword evidence="3" id="KW-1185">Reference proteome</keyword>
<dbReference type="RefSeq" id="WP_010266373.1">
    <property type="nucleotide sequence ID" value="NZ_CAEG01000021.1"/>
</dbReference>
<organism evidence="2 3">
    <name type="scientific">Alistipes timonensis JC136</name>
    <dbReference type="NCBI Taxonomy" id="1033731"/>
    <lineage>
        <taxon>Bacteria</taxon>
        <taxon>Pseudomonadati</taxon>
        <taxon>Bacteroidota</taxon>
        <taxon>Bacteroidia</taxon>
        <taxon>Bacteroidales</taxon>
        <taxon>Rikenellaceae</taxon>
        <taxon>Alistipes</taxon>
    </lineage>
</organism>
<reference evidence="2 3" key="1">
    <citation type="submission" date="2016-10" db="EMBL/GenBank/DDBJ databases">
        <authorList>
            <person name="de Groot N.N."/>
        </authorList>
    </citation>
    <scope>NUCLEOTIDE SEQUENCE [LARGE SCALE GENOMIC DNA]</scope>
    <source>
        <strain evidence="2 3">DSM 25383</strain>
    </source>
</reference>
<feature type="compositionally biased region" description="Basic and acidic residues" evidence="1">
    <location>
        <begin position="23"/>
        <end position="42"/>
    </location>
</feature>
<name>A0A1H4E6R2_9BACT</name>
<sequence length="54" mass="6231">MKENKETTCTPCEEKFERNIDAMVKEGEAPTAKERQQREQEVKSAFAETAKEPK</sequence>
<evidence type="ECO:0000313" key="3">
    <source>
        <dbReference type="Proteomes" id="UP000183253"/>
    </source>
</evidence>
<gene>
    <name evidence="2" type="ORF">SAMN05444145_106200</name>
</gene>
<evidence type="ECO:0000256" key="1">
    <source>
        <dbReference type="SAM" id="MobiDB-lite"/>
    </source>
</evidence>
<dbReference type="AlphaFoldDB" id="A0A1H4E6R2"/>
<dbReference type="Proteomes" id="UP000183253">
    <property type="component" value="Unassembled WGS sequence"/>
</dbReference>